<dbReference type="SMART" id="SM00882">
    <property type="entry name" value="CoA_trans"/>
    <property type="match status" value="1"/>
</dbReference>
<dbReference type="PANTHER" id="PTHR43293:SF1">
    <property type="entry name" value="ACETATE COA-TRANSFERASE YDIF"/>
    <property type="match status" value="1"/>
</dbReference>
<dbReference type="InterPro" id="IPR004165">
    <property type="entry name" value="CoA_trans_fam_I"/>
</dbReference>
<dbReference type="AlphaFoldDB" id="A0A7Y3SYN6"/>
<dbReference type="SUPFAM" id="SSF100950">
    <property type="entry name" value="NagB/RpiA/CoA transferase-like"/>
    <property type="match status" value="2"/>
</dbReference>
<dbReference type="GO" id="GO:0046952">
    <property type="term" value="P:ketone body catabolic process"/>
    <property type="evidence" value="ECO:0007669"/>
    <property type="project" value="InterPro"/>
</dbReference>
<evidence type="ECO:0000256" key="1">
    <source>
        <dbReference type="ARBA" id="ARBA00007154"/>
    </source>
</evidence>
<name>A0A7Y3SYN6_9CLOT</name>
<keyword evidence="2 3" id="KW-0808">Transferase</keyword>
<reference evidence="5 6" key="1">
    <citation type="submission" date="2020-05" db="EMBL/GenBank/DDBJ databases">
        <title>Complete genome of Clostridium estertheticum subspecies estertheticum, isolated from Vacuum packed lamb meat from New Zealand imported to Switzerland.</title>
        <authorList>
            <person name="Wambui J."/>
            <person name="Stevens M.J.A."/>
            <person name="Stephan R."/>
        </authorList>
    </citation>
    <scope>NUCLEOTIDE SEQUENCE [LARGE SCALE GENOMIC DNA]</scope>
    <source>
        <strain evidence="5 6">CEST001</strain>
    </source>
</reference>
<feature type="active site" description="5-glutamyl coenzyme A thioester intermediate" evidence="4">
    <location>
        <position position="321"/>
    </location>
</feature>
<dbReference type="Gene3D" id="3.40.1080.10">
    <property type="entry name" value="Glutaconate Coenzyme A-transferase"/>
    <property type="match status" value="2"/>
</dbReference>
<dbReference type="Proteomes" id="UP000531659">
    <property type="component" value="Unassembled WGS sequence"/>
</dbReference>
<dbReference type="Pfam" id="PF01144">
    <property type="entry name" value="CoA_trans"/>
    <property type="match status" value="1"/>
</dbReference>
<dbReference type="InterPro" id="IPR037171">
    <property type="entry name" value="NagB/RpiA_transferase-like"/>
</dbReference>
<comment type="caution">
    <text evidence="5">The sequence shown here is derived from an EMBL/GenBank/DDBJ whole genome shotgun (WGS) entry which is preliminary data.</text>
</comment>
<dbReference type="GO" id="GO:0008410">
    <property type="term" value="F:CoA-transferase activity"/>
    <property type="evidence" value="ECO:0007669"/>
    <property type="project" value="InterPro"/>
</dbReference>
<evidence type="ECO:0000256" key="4">
    <source>
        <dbReference type="PIRSR" id="PIRSR000858-1"/>
    </source>
</evidence>
<proteinExistence type="inferred from homology"/>
<accession>A0A7Y3SYN6</accession>
<gene>
    <name evidence="5" type="ORF">HLQ16_17765</name>
</gene>
<sequence length="525" mass="57113">MKILKAREAAELVKDGDCIVTDGFVGSCCPETLTIALEKRFLETGKPINLNLMYAAAQGDQKGKGADHFAHEGMIKRVVGGHYNMSPALGKLAVENKIEAYNLPQGTLAQLMRDIAGKRVGTITHVGLNTFVDPRIEGGKLNDITTEDIVKVIEIEGEEKLLYKSFPINICFLRGTYADGNGNITLEREVATLESTSIAQATKNSGGIVVVQVEKVVANGSLDPRLVKIPGIYVNYVVVASPEEHEQCFGVEYNPACTGEIKALMDSIENTPLDARKIIARRAAFELEINSVVNLGIGIPEVISAVASEECICDYMTLTVEAGAVGGVPLGGSAFGASVNPQAILDQAYQFDFYDGGGVDLAFLGLAQVDKEGNLNVSKFGTRIAGCGGFINITQNAKKVMFCGTFTTQGLKEEIKDGKLVIKQEGKMIKFIEKVQQITFSGKYARKVNQPVMYITERAVFELKKDGLYLTEIAPGINLHKDVLNLMNFKPKMDGTPKLMDERIFYDKPMGLKDITSQLKEVHII</sequence>
<evidence type="ECO:0000313" key="5">
    <source>
        <dbReference type="EMBL" id="NNU77780.1"/>
    </source>
</evidence>
<organism evidence="5 6">
    <name type="scientific">Clostridium estertheticum</name>
    <dbReference type="NCBI Taxonomy" id="238834"/>
    <lineage>
        <taxon>Bacteria</taxon>
        <taxon>Bacillati</taxon>
        <taxon>Bacillota</taxon>
        <taxon>Clostridia</taxon>
        <taxon>Eubacteriales</taxon>
        <taxon>Clostridiaceae</taxon>
        <taxon>Clostridium</taxon>
    </lineage>
</organism>
<evidence type="ECO:0000313" key="6">
    <source>
        <dbReference type="Proteomes" id="UP000531659"/>
    </source>
</evidence>
<dbReference type="EMBL" id="JABEYB010000015">
    <property type="protein sequence ID" value="NNU77780.1"/>
    <property type="molecule type" value="Genomic_DNA"/>
</dbReference>
<dbReference type="PANTHER" id="PTHR43293">
    <property type="entry name" value="ACETATE COA-TRANSFERASE YDIF"/>
    <property type="match status" value="1"/>
</dbReference>
<evidence type="ECO:0000256" key="3">
    <source>
        <dbReference type="PIRNR" id="PIRNR000858"/>
    </source>
</evidence>
<protein>
    <submittedName>
        <fullName evidence="5">Acyl CoA:acetate/3-ketoacid CoA transferase</fullName>
    </submittedName>
</protein>
<dbReference type="RefSeq" id="WP_171298403.1">
    <property type="nucleotide sequence ID" value="NZ_CP087098.1"/>
</dbReference>
<dbReference type="PIRSF" id="PIRSF000858">
    <property type="entry name" value="SCOT-t"/>
    <property type="match status" value="1"/>
</dbReference>
<comment type="similarity">
    <text evidence="1 3">Belongs to the 3-oxoacid CoA-transferase family.</text>
</comment>
<dbReference type="InterPro" id="IPR014388">
    <property type="entry name" value="3-oxoacid_CoA-transferase"/>
</dbReference>
<evidence type="ECO:0000256" key="2">
    <source>
        <dbReference type="ARBA" id="ARBA00022679"/>
    </source>
</evidence>